<protein>
    <submittedName>
        <fullName evidence="1">Uncharacterized protein</fullName>
    </submittedName>
</protein>
<dbReference type="AlphaFoldDB" id="A0A444U1Z1"/>
<evidence type="ECO:0000313" key="2">
    <source>
        <dbReference type="Proteomes" id="UP000289886"/>
    </source>
</evidence>
<organism evidence="1 2">
    <name type="scientific">Acipenser ruthenus</name>
    <name type="common">Sterlet sturgeon</name>
    <dbReference type="NCBI Taxonomy" id="7906"/>
    <lineage>
        <taxon>Eukaryota</taxon>
        <taxon>Metazoa</taxon>
        <taxon>Chordata</taxon>
        <taxon>Craniata</taxon>
        <taxon>Vertebrata</taxon>
        <taxon>Euteleostomi</taxon>
        <taxon>Actinopterygii</taxon>
        <taxon>Chondrostei</taxon>
        <taxon>Acipenseriformes</taxon>
        <taxon>Acipenseridae</taxon>
        <taxon>Acipenser</taxon>
    </lineage>
</organism>
<dbReference type="EMBL" id="SCEB01215508">
    <property type="protein sequence ID" value="RXM29207.1"/>
    <property type="molecule type" value="Genomic_DNA"/>
</dbReference>
<sequence>MSKYDIKNKAATLVQTYPSDLDEYFPSEMLQFTKCVSGKDKRTAFDHLQLILNSQVISTFPKVTTALRISIYLSLMCTNCSGELSFSCMGLIKNKLRVTMNQDRLNSIAIMSTEHDILRKLDFTDIIRDFAQIRTI</sequence>
<dbReference type="PANTHER" id="PTHR45749">
    <property type="match status" value="1"/>
</dbReference>
<name>A0A444U1Z1_ACIRT</name>
<dbReference type="PANTHER" id="PTHR45749:SF23">
    <property type="entry name" value="ZINC FINGER MYM-TYPE PROTEIN 1-LIKE"/>
    <property type="match status" value="1"/>
</dbReference>
<accession>A0A444U1Z1</accession>
<comment type="caution">
    <text evidence="1">The sequence shown here is derived from an EMBL/GenBank/DDBJ whole genome shotgun (WGS) entry which is preliminary data.</text>
</comment>
<keyword evidence="2" id="KW-1185">Reference proteome</keyword>
<evidence type="ECO:0000313" key="1">
    <source>
        <dbReference type="EMBL" id="RXM29207.1"/>
    </source>
</evidence>
<reference evidence="1 2" key="1">
    <citation type="submission" date="2019-01" db="EMBL/GenBank/DDBJ databases">
        <title>Draft Genome and Complete Hox-Cluster Characterization of the Sterlet Sturgeon (Acipenser ruthenus).</title>
        <authorList>
            <person name="Wei Q."/>
        </authorList>
    </citation>
    <scope>NUCLEOTIDE SEQUENCE [LARGE SCALE GENOMIC DNA]</scope>
    <source>
        <strain evidence="1">WHYD16114868_AA</strain>
        <tissue evidence="1">Blood</tissue>
    </source>
</reference>
<dbReference type="Proteomes" id="UP000289886">
    <property type="component" value="Unassembled WGS sequence"/>
</dbReference>
<proteinExistence type="predicted"/>
<gene>
    <name evidence="1" type="ORF">EOD39_9043</name>
</gene>